<accession>A0ABQ2ZGX5</accession>
<evidence type="ECO:0000313" key="1">
    <source>
        <dbReference type="EMBL" id="GGY14572.1"/>
    </source>
</evidence>
<keyword evidence="2" id="KW-1185">Reference proteome</keyword>
<proteinExistence type="predicted"/>
<dbReference type="GeneID" id="96295849"/>
<sequence>MTRTPRPPPDDLADPAQALPPGDELGYLAPMFAGQGTCSAFHIGRGRAGAGRLHAARLSHVEAACLALVGVVVREALVERAGFGTPPLYVTARLT</sequence>
<gene>
    <name evidence="1" type="ORF">GCM10010326_02570</name>
</gene>
<dbReference type="RefSeq" id="WP_161249379.1">
    <property type="nucleotide sequence ID" value="NZ_BMUU01000001.1"/>
</dbReference>
<dbReference type="Proteomes" id="UP000600946">
    <property type="component" value="Unassembled WGS sequence"/>
</dbReference>
<reference evidence="2" key="1">
    <citation type="journal article" date="2019" name="Int. J. Syst. Evol. Microbiol.">
        <title>The Global Catalogue of Microorganisms (GCM) 10K type strain sequencing project: providing services to taxonomists for standard genome sequencing and annotation.</title>
        <authorList>
            <consortium name="The Broad Institute Genomics Platform"/>
            <consortium name="The Broad Institute Genome Sequencing Center for Infectious Disease"/>
            <person name="Wu L."/>
            <person name="Ma J."/>
        </authorList>
    </citation>
    <scope>NUCLEOTIDE SEQUENCE [LARGE SCALE GENOMIC DNA]</scope>
    <source>
        <strain evidence="2">JCM 4594</strain>
    </source>
</reference>
<evidence type="ECO:0000313" key="2">
    <source>
        <dbReference type="Proteomes" id="UP000600946"/>
    </source>
</evidence>
<organism evidence="1 2">
    <name type="scientific">Streptomyces xanthochromogenes</name>
    <dbReference type="NCBI Taxonomy" id="67384"/>
    <lineage>
        <taxon>Bacteria</taxon>
        <taxon>Bacillati</taxon>
        <taxon>Actinomycetota</taxon>
        <taxon>Actinomycetes</taxon>
        <taxon>Kitasatosporales</taxon>
        <taxon>Streptomycetaceae</taxon>
        <taxon>Streptomyces</taxon>
    </lineage>
</organism>
<name>A0ABQ2ZGX5_9ACTN</name>
<dbReference type="EMBL" id="BMUU01000001">
    <property type="protein sequence ID" value="GGY14572.1"/>
    <property type="molecule type" value="Genomic_DNA"/>
</dbReference>
<comment type="caution">
    <text evidence="1">The sequence shown here is derived from an EMBL/GenBank/DDBJ whole genome shotgun (WGS) entry which is preliminary data.</text>
</comment>
<protein>
    <submittedName>
        <fullName evidence="1">Uncharacterized protein</fullName>
    </submittedName>
</protein>